<dbReference type="InterPro" id="IPR036526">
    <property type="entry name" value="C-N_Hydrolase_sf"/>
</dbReference>
<dbReference type="GO" id="GO:0016787">
    <property type="term" value="F:hydrolase activity"/>
    <property type="evidence" value="ECO:0007669"/>
    <property type="project" value="UniProtKB-KW"/>
</dbReference>
<dbReference type="PROSITE" id="PS50263">
    <property type="entry name" value="CN_HYDROLASE"/>
    <property type="match status" value="1"/>
</dbReference>
<dbReference type="EMBL" id="BMLB01000006">
    <property type="protein sequence ID" value="GGK78642.1"/>
    <property type="molecule type" value="Genomic_DNA"/>
</dbReference>
<dbReference type="Pfam" id="PF00795">
    <property type="entry name" value="CN_hydrolase"/>
    <property type="match status" value="1"/>
</dbReference>
<dbReference type="InterPro" id="IPR001110">
    <property type="entry name" value="UPF0012_CS"/>
</dbReference>
<gene>
    <name evidence="3" type="ORF">GCM10011509_28990</name>
</gene>
<dbReference type="Proteomes" id="UP000662111">
    <property type="component" value="Unassembled WGS sequence"/>
</dbReference>
<reference evidence="4" key="1">
    <citation type="journal article" date="2019" name="Int. J. Syst. Evol. Microbiol.">
        <title>The Global Catalogue of Microorganisms (GCM) 10K type strain sequencing project: providing services to taxonomists for standard genome sequencing and annotation.</title>
        <authorList>
            <consortium name="The Broad Institute Genomics Platform"/>
            <consortium name="The Broad Institute Genome Sequencing Center for Infectious Disease"/>
            <person name="Wu L."/>
            <person name="Ma J."/>
        </authorList>
    </citation>
    <scope>NUCLEOTIDE SEQUENCE [LARGE SCALE GENOMIC DNA]</scope>
    <source>
        <strain evidence="4">CGMCC 1.5362</strain>
    </source>
</reference>
<sequence>MKVAVIQMAYGEGADEPVADRAERAAGLVREHGPGHDLVVLPELWSAGGFAAKEWQERSQPLVPGELPQALVPLAAAVRDVGAVLHTGSVVERSEEAGPEGRHLWNTSVVLGPDGEVAATYRKIHRFGFGGGEPVLMEAGADVVVTDLPAPADALTTGLSTCYDLRFPELYRLQVDLGAELLVVPAAWPAPRVEAWRLLLRARAIENQCFVVACNTAGEHAGVAMGGRSAVVDPWGTVLAEAGTEEEVLSVELDTGQVATARRDFPVLGDRRL</sequence>
<evidence type="ECO:0000259" key="2">
    <source>
        <dbReference type="PROSITE" id="PS50263"/>
    </source>
</evidence>
<dbReference type="PANTHER" id="PTHR23088">
    <property type="entry name" value="NITRILASE-RELATED"/>
    <property type="match status" value="1"/>
</dbReference>
<dbReference type="RefSeq" id="WP_022922162.1">
    <property type="nucleotide sequence ID" value="NZ_BMLB01000006.1"/>
</dbReference>
<dbReference type="SUPFAM" id="SSF56317">
    <property type="entry name" value="Carbon-nitrogen hydrolase"/>
    <property type="match status" value="1"/>
</dbReference>
<accession>A0ABQ2FBM9</accession>
<keyword evidence="3" id="KW-0378">Hydrolase</keyword>
<organism evidence="3 4">
    <name type="scientific">Ornithinimicrobium pekingense</name>
    <dbReference type="NCBI Taxonomy" id="384677"/>
    <lineage>
        <taxon>Bacteria</taxon>
        <taxon>Bacillati</taxon>
        <taxon>Actinomycetota</taxon>
        <taxon>Actinomycetes</taxon>
        <taxon>Micrococcales</taxon>
        <taxon>Ornithinimicrobiaceae</taxon>
        <taxon>Ornithinimicrobium</taxon>
    </lineage>
</organism>
<comment type="caution">
    <text evidence="3">The sequence shown here is derived from an EMBL/GenBank/DDBJ whole genome shotgun (WGS) entry which is preliminary data.</text>
</comment>
<evidence type="ECO:0000313" key="4">
    <source>
        <dbReference type="Proteomes" id="UP000662111"/>
    </source>
</evidence>
<comment type="similarity">
    <text evidence="1">Belongs to the carbon-nitrogen hydrolase superfamily. NIT1/NIT2 family.</text>
</comment>
<evidence type="ECO:0000313" key="3">
    <source>
        <dbReference type="EMBL" id="GGK78642.1"/>
    </source>
</evidence>
<keyword evidence="4" id="KW-1185">Reference proteome</keyword>
<evidence type="ECO:0000256" key="1">
    <source>
        <dbReference type="ARBA" id="ARBA00010613"/>
    </source>
</evidence>
<protein>
    <submittedName>
        <fullName evidence="3">Hydrolase</fullName>
    </submittedName>
</protein>
<dbReference type="InterPro" id="IPR003010">
    <property type="entry name" value="C-N_Hydrolase"/>
</dbReference>
<name>A0ABQ2FBM9_9MICO</name>
<dbReference type="PANTHER" id="PTHR23088:SF27">
    <property type="entry name" value="DEAMINATED GLUTATHIONE AMIDASE"/>
    <property type="match status" value="1"/>
</dbReference>
<dbReference type="Gene3D" id="3.60.110.10">
    <property type="entry name" value="Carbon-nitrogen hydrolase"/>
    <property type="match status" value="1"/>
</dbReference>
<proteinExistence type="inferred from homology"/>
<feature type="domain" description="CN hydrolase" evidence="2">
    <location>
        <begin position="1"/>
        <end position="255"/>
    </location>
</feature>
<dbReference type="CDD" id="cd07583">
    <property type="entry name" value="nitrilase_5"/>
    <property type="match status" value="1"/>
</dbReference>
<dbReference type="PROSITE" id="PS01227">
    <property type="entry name" value="UPF0012"/>
    <property type="match status" value="1"/>
</dbReference>